<dbReference type="EMBL" id="JALIEB010000001">
    <property type="protein sequence ID" value="MCV3270325.1"/>
    <property type="molecule type" value="Genomic_DNA"/>
</dbReference>
<keyword evidence="8" id="KW-1185">Reference proteome</keyword>
<evidence type="ECO:0000256" key="3">
    <source>
        <dbReference type="ARBA" id="ARBA00023082"/>
    </source>
</evidence>
<dbReference type="InterPro" id="IPR036388">
    <property type="entry name" value="WH-like_DNA-bd_sf"/>
</dbReference>
<dbReference type="CDD" id="cd06171">
    <property type="entry name" value="Sigma70_r4"/>
    <property type="match status" value="1"/>
</dbReference>
<dbReference type="PANTHER" id="PTHR43133:SF25">
    <property type="entry name" value="RNA POLYMERASE SIGMA FACTOR RFAY-RELATED"/>
    <property type="match status" value="1"/>
</dbReference>
<dbReference type="PANTHER" id="PTHR43133">
    <property type="entry name" value="RNA POLYMERASE ECF-TYPE SIGMA FACTO"/>
    <property type="match status" value="1"/>
</dbReference>
<dbReference type="Proteomes" id="UP001208690">
    <property type="component" value="Unassembled WGS sequence"/>
</dbReference>
<comment type="similarity">
    <text evidence="1">Belongs to the sigma-70 factor family. ECF subfamily.</text>
</comment>
<protein>
    <submittedName>
        <fullName evidence="7">RNA polymerase sigma factor</fullName>
    </submittedName>
</protein>
<evidence type="ECO:0000259" key="5">
    <source>
        <dbReference type="Pfam" id="PF04542"/>
    </source>
</evidence>
<keyword evidence="3" id="KW-0731">Sigma factor</keyword>
<evidence type="ECO:0000313" key="7">
    <source>
        <dbReference type="EMBL" id="MCV3270325.1"/>
    </source>
</evidence>
<dbReference type="Gene3D" id="1.10.10.10">
    <property type="entry name" value="Winged helix-like DNA-binding domain superfamily/Winged helix DNA-binding domain"/>
    <property type="match status" value="1"/>
</dbReference>
<comment type="caution">
    <text evidence="7">The sequence shown here is derived from an EMBL/GenBank/DDBJ whole genome shotgun (WGS) entry which is preliminary data.</text>
</comment>
<dbReference type="InterPro" id="IPR039425">
    <property type="entry name" value="RNA_pol_sigma-70-like"/>
</dbReference>
<evidence type="ECO:0000256" key="1">
    <source>
        <dbReference type="ARBA" id="ARBA00010641"/>
    </source>
</evidence>
<dbReference type="NCBIfam" id="TIGR02937">
    <property type="entry name" value="sigma70-ECF"/>
    <property type="match status" value="1"/>
</dbReference>
<dbReference type="InterPro" id="IPR013325">
    <property type="entry name" value="RNA_pol_sigma_r2"/>
</dbReference>
<organism evidence="7 8">
    <name type="scientific">Roseobacter sinensis</name>
    <dbReference type="NCBI Taxonomy" id="2931391"/>
    <lineage>
        <taxon>Bacteria</taxon>
        <taxon>Pseudomonadati</taxon>
        <taxon>Pseudomonadota</taxon>
        <taxon>Alphaproteobacteria</taxon>
        <taxon>Rhodobacterales</taxon>
        <taxon>Roseobacteraceae</taxon>
        <taxon>Roseobacter</taxon>
    </lineage>
</organism>
<evidence type="ECO:0000256" key="2">
    <source>
        <dbReference type="ARBA" id="ARBA00023015"/>
    </source>
</evidence>
<dbReference type="SUPFAM" id="SSF88946">
    <property type="entry name" value="Sigma2 domain of RNA polymerase sigma factors"/>
    <property type="match status" value="1"/>
</dbReference>
<dbReference type="RefSeq" id="WP_263842641.1">
    <property type="nucleotide sequence ID" value="NZ_JALIEB010000001.1"/>
</dbReference>
<dbReference type="InterPro" id="IPR013324">
    <property type="entry name" value="RNA_pol_sigma_r3/r4-like"/>
</dbReference>
<feature type="domain" description="RNA polymerase sigma-70 region 2" evidence="5">
    <location>
        <begin position="11"/>
        <end position="73"/>
    </location>
</feature>
<gene>
    <name evidence="7" type="ORF">MUB52_02685</name>
</gene>
<dbReference type="InterPro" id="IPR013249">
    <property type="entry name" value="RNA_pol_sigma70_r4_t2"/>
</dbReference>
<keyword evidence="2" id="KW-0805">Transcription regulation</keyword>
<name>A0ABT3B9V7_9RHOB</name>
<reference evidence="7 8" key="1">
    <citation type="submission" date="2022-04" db="EMBL/GenBank/DDBJ databases">
        <title>Roseobacter sp. WL0113 is a bacterium isolated from neritic sediment.</title>
        <authorList>
            <person name="Wang L."/>
            <person name="He W."/>
            <person name="Zhang D.-F."/>
        </authorList>
    </citation>
    <scope>NUCLEOTIDE SEQUENCE [LARGE SCALE GENOMIC DNA]</scope>
    <source>
        <strain evidence="7 8">WL0113</strain>
    </source>
</reference>
<dbReference type="Pfam" id="PF08281">
    <property type="entry name" value="Sigma70_r4_2"/>
    <property type="match status" value="1"/>
</dbReference>
<dbReference type="Gene3D" id="1.10.1740.10">
    <property type="match status" value="1"/>
</dbReference>
<dbReference type="InterPro" id="IPR014284">
    <property type="entry name" value="RNA_pol_sigma-70_dom"/>
</dbReference>
<dbReference type="InterPro" id="IPR007627">
    <property type="entry name" value="RNA_pol_sigma70_r2"/>
</dbReference>
<evidence type="ECO:0000259" key="6">
    <source>
        <dbReference type="Pfam" id="PF08281"/>
    </source>
</evidence>
<proteinExistence type="inferred from homology"/>
<sequence length="166" mass="18589">MTDLKREMIATLPRLRRFARTLTRSVPEADDLVQDACLRALSRAHQWDPAQPLDRWLFRITRNLWINEVRKRQVRLGDGHVPAEESVELVTTETGEARVAAVQLQSKIEALPADLSTILLVVSVEGYSYAEAAELLDIPVGTVMSRVYRARKTLAKKIAETGGGVQ</sequence>
<accession>A0ABT3B9V7</accession>
<dbReference type="SUPFAM" id="SSF88659">
    <property type="entry name" value="Sigma3 and sigma4 domains of RNA polymerase sigma factors"/>
    <property type="match status" value="1"/>
</dbReference>
<evidence type="ECO:0000313" key="8">
    <source>
        <dbReference type="Proteomes" id="UP001208690"/>
    </source>
</evidence>
<dbReference type="Pfam" id="PF04542">
    <property type="entry name" value="Sigma70_r2"/>
    <property type="match status" value="1"/>
</dbReference>
<evidence type="ECO:0000256" key="4">
    <source>
        <dbReference type="ARBA" id="ARBA00023163"/>
    </source>
</evidence>
<keyword evidence="4" id="KW-0804">Transcription</keyword>
<feature type="domain" description="RNA polymerase sigma factor 70 region 4 type 2" evidence="6">
    <location>
        <begin position="103"/>
        <end position="154"/>
    </location>
</feature>